<keyword evidence="3" id="KW-1185">Reference proteome</keyword>
<dbReference type="Proteomes" id="UP001209570">
    <property type="component" value="Unassembled WGS sequence"/>
</dbReference>
<evidence type="ECO:0000313" key="3">
    <source>
        <dbReference type="Proteomes" id="UP001209570"/>
    </source>
</evidence>
<feature type="compositionally biased region" description="Basic and acidic residues" evidence="1">
    <location>
        <begin position="107"/>
        <end position="117"/>
    </location>
</feature>
<dbReference type="EMBL" id="JAKCXM010000188">
    <property type="protein sequence ID" value="KAJ0399281.1"/>
    <property type="molecule type" value="Genomic_DNA"/>
</dbReference>
<feature type="region of interest" description="Disordered" evidence="1">
    <location>
        <begin position="84"/>
        <end position="142"/>
    </location>
</feature>
<feature type="region of interest" description="Disordered" evidence="1">
    <location>
        <begin position="268"/>
        <end position="343"/>
    </location>
</feature>
<feature type="compositionally biased region" description="Polar residues" evidence="1">
    <location>
        <begin position="268"/>
        <end position="304"/>
    </location>
</feature>
<protein>
    <submittedName>
        <fullName evidence="2">Uncharacterized protein</fullName>
    </submittedName>
</protein>
<name>A0AAD5LHP8_PYTIN</name>
<feature type="region of interest" description="Disordered" evidence="1">
    <location>
        <begin position="521"/>
        <end position="549"/>
    </location>
</feature>
<feature type="compositionally biased region" description="Basic and acidic residues" evidence="1">
    <location>
        <begin position="127"/>
        <end position="138"/>
    </location>
</feature>
<reference evidence="2" key="1">
    <citation type="submission" date="2021-12" db="EMBL/GenBank/DDBJ databases">
        <title>Prjna785345.</title>
        <authorList>
            <person name="Rujirawat T."/>
            <person name="Krajaejun T."/>
        </authorList>
    </citation>
    <scope>NUCLEOTIDE SEQUENCE</scope>
    <source>
        <strain evidence="2">Pi057C3</strain>
    </source>
</reference>
<feature type="compositionally biased region" description="Low complexity" evidence="1">
    <location>
        <begin position="448"/>
        <end position="465"/>
    </location>
</feature>
<accession>A0AAD5LHP8</accession>
<feature type="compositionally biased region" description="Polar residues" evidence="1">
    <location>
        <begin position="333"/>
        <end position="343"/>
    </location>
</feature>
<sequence>MGILPVDLALLNLGNVDEHEGEAVAAALLEFVFAETNTFYRQHVLATRARASTTRFLVENILDSVCAATISPEEVLQDGLFSAEHTPSPELRDRHAVRSVPQRNPMKQRDGGLHSLDRLSPSPTYRSRTESHSPERARLSTLSIRRRRKLEPSSKQTLVTIPHVETLSQVDDDEPAVSPERYLVVDVKAWRLKCLKELEDEPKRRYFGLARSGTMSRPPSSFAGPPRSALDVEMIDSPSALLRQEVQSAASSGAVKMKSSLSTFSAIKSTPSATNGAESTLTPRPLSANATPGSARGNSESASAAQPRKHPTNLQLNDSLSRRKGPAMHTAGSGPTTLDANDSWQFEREDDARGRYVPDTMIASAESIPTMIDLVPGVTLGDGDDALQGPPRRDSPHTMSRKRFEASCALVSMLLCCVAEYVPTVQLHQRLAVDVLLQESQMLMRPATSPSSLSSPLSVSSSTSPPHHHHRIPYETVPPDPIPAPPALSPLHKDGLIIPRTHLTPSSSTPQLRVRNPSARLGLRRDDPHSMTTGHLKTLPPPTADIRPRPSTALGAVTVRKTLRPEASRKYMREFPKPSAGAIRIISKEKEGSQRQAWIT</sequence>
<feature type="compositionally biased region" description="Pro residues" evidence="1">
    <location>
        <begin position="476"/>
        <end position="488"/>
    </location>
</feature>
<evidence type="ECO:0000313" key="2">
    <source>
        <dbReference type="EMBL" id="KAJ0399281.1"/>
    </source>
</evidence>
<organism evidence="2 3">
    <name type="scientific">Pythium insidiosum</name>
    <name type="common">Pythiosis disease agent</name>
    <dbReference type="NCBI Taxonomy" id="114742"/>
    <lineage>
        <taxon>Eukaryota</taxon>
        <taxon>Sar</taxon>
        <taxon>Stramenopiles</taxon>
        <taxon>Oomycota</taxon>
        <taxon>Peronosporomycetes</taxon>
        <taxon>Pythiales</taxon>
        <taxon>Pythiaceae</taxon>
        <taxon>Pythium</taxon>
    </lineage>
</organism>
<proteinExistence type="predicted"/>
<gene>
    <name evidence="2" type="ORF">P43SY_001865</name>
</gene>
<feature type="region of interest" description="Disordered" evidence="1">
    <location>
        <begin position="446"/>
        <end position="493"/>
    </location>
</feature>
<dbReference type="AlphaFoldDB" id="A0AAD5LHP8"/>
<evidence type="ECO:0000256" key="1">
    <source>
        <dbReference type="SAM" id="MobiDB-lite"/>
    </source>
</evidence>
<comment type="caution">
    <text evidence="2">The sequence shown here is derived from an EMBL/GenBank/DDBJ whole genome shotgun (WGS) entry which is preliminary data.</text>
</comment>